<keyword evidence="7" id="KW-0325">Glycoprotein</keyword>
<evidence type="ECO:0000256" key="8">
    <source>
        <dbReference type="ARBA" id="ARBA00039155"/>
    </source>
</evidence>
<dbReference type="Proteomes" id="UP000009192">
    <property type="component" value="Unassembled WGS sequence"/>
</dbReference>
<comment type="similarity">
    <text evidence="2">Belongs to the type-B carboxylesterase/lipase family.</text>
</comment>
<dbReference type="Gene3D" id="3.40.50.1820">
    <property type="entry name" value="alpha/beta hydrolase"/>
    <property type="match status" value="2"/>
</dbReference>
<keyword evidence="6" id="KW-1015">Disulfide bond</keyword>
<keyword evidence="4" id="KW-0964">Secreted</keyword>
<proteinExistence type="inferred from homology"/>
<gene>
    <name evidence="12" type="primary">Dmoj\GI19153</name>
    <name evidence="12" type="ORF">Dmoj_GI19153</name>
</gene>
<dbReference type="InterPro" id="IPR019819">
    <property type="entry name" value="Carboxylesterase_B_CS"/>
</dbReference>
<feature type="domain" description="Carboxylesterase type B" evidence="11">
    <location>
        <begin position="32"/>
        <end position="509"/>
    </location>
</feature>
<feature type="domain" description="Carboxylesterase type B" evidence="11">
    <location>
        <begin position="616"/>
        <end position="1103"/>
    </location>
</feature>
<sequence length="1162" mass="129201">MAKTNLCGALCLVLLSAIGYVQADLDVCLEDLGCLHGTLMPDSRQEQFEAFMGIPFAKPPIGELRFKNPVAAGAWTGILDASAPRSHCLQKNYFMSGWLVSGEEDCLYLNVYRPQGNAGPLPVMVYFHFGGFFIGSASPLAIGPEFLMDTQQVVLVTVSYRLGPFGFLSTGDAHMSGNFGLKDQRLALQWVQRHISAFGGNPNLVTLFGHSAGGISSHLHMLSPSSNGLFHRAMSLSGTVMIVATLPDNPLEQARQLAERLGVADAKTLDTQALATALRAMDANDLLKASDVLKQWNKLPQINYGVVVEQPDAPEPFITEYPITAHQAGPINQVPWLLSTTSRVGEGAFFLMEIYTTPQLLKEFNENFLELFGLMLYLPKGYGKETVQEILEIYGVKEMQLNENTLVDIAGILGDFMFNYPVYVCAASYTEYSKEPVSIYSFEYTSNNTFAAILGGGLVKEELGACHMDDGVHTLKMSTLFPDFPQDSENAKVAKRMTSLLVEFAKNGVLPDDTHLQPCKSEEFKDDEICNYFVMGKLDGAYHEAVEKRVDKRALALWKKLYLQTITNHLGSDMIHAGFTLPLWSMLLLLLLLGFGQSTPSIAVAQKALIVCGGSLGCLKGIYMTGYQIKRFEAFLGIPYALPPVGKLRFSNPKVMPKLRGIYNASVAKPDCIQKNYLLPTPLIYGEEDCLYLNVYRPERRSRQPLPVMVYIHGGGFFSGSAGPQLTGPEYFMDTGEVILVSMAYRLGALGFLSTQDSAVPGNFGLKDQQLALRWVQRHIKFFGGDPRRVTIFGQSAGGVATHLHMLSSRSAGLFQQVISMSGTANVPFAIEQEPLQQARRTAELCQVENAQNLSTPKLARALRAVDVQTLLNAGDGLKFWNVDHMSNYRPVVEPSSEDAFLAVHPKQLLSEGSYQQVPWLLGTVPQEGAVRVVNIMENVTLRQDFNARFDELLQELLELPKEFSAEQLAQTMQLVIEKYFRNIHELNEQTVQGFLDLISDRGFKQPLYNAIWQHLSPAHASQQPLYLYSFNYQGPLSYASVFTSANVGQKYGVVHCDDLIYLFRSPMLFPDFERNSTEARVVESLVGYFVHFAKFGKPRNAETLMRCTESILESRPEGICDHHVFDNAPNDPKQFEVNVLQNFRSTSAKFWNDILGESKRY</sequence>
<keyword evidence="13" id="KW-1185">Reference proteome</keyword>
<dbReference type="ESTHER" id="dromo-b4kqa8">
    <property type="family name" value="Juvenile_hormone_esterase"/>
</dbReference>
<dbReference type="InterPro" id="IPR019826">
    <property type="entry name" value="Carboxylesterase_B_AS"/>
</dbReference>
<dbReference type="EC" id="3.1.1.1" evidence="8"/>
<dbReference type="InterPro" id="IPR029058">
    <property type="entry name" value="AB_hydrolase_fold"/>
</dbReference>
<feature type="signal peptide" evidence="10">
    <location>
        <begin position="1"/>
        <end position="23"/>
    </location>
</feature>
<dbReference type="EMBL" id="CH933808">
    <property type="protein sequence ID" value="EDW09236.2"/>
    <property type="molecule type" value="Genomic_DNA"/>
</dbReference>
<comment type="subcellular location">
    <subcellularLocation>
        <location evidence="1">Secreted</location>
    </subcellularLocation>
</comment>
<accession>B4KQA8</accession>
<evidence type="ECO:0000256" key="3">
    <source>
        <dbReference type="ARBA" id="ARBA00022487"/>
    </source>
</evidence>
<evidence type="ECO:0000313" key="12">
    <source>
        <dbReference type="EMBL" id="EDW09236.2"/>
    </source>
</evidence>
<keyword evidence="3" id="KW-0719">Serine esterase</keyword>
<dbReference type="PANTHER" id="PTHR43142">
    <property type="entry name" value="CARBOXYLIC ESTER HYDROLASE"/>
    <property type="match status" value="1"/>
</dbReference>
<evidence type="ECO:0000259" key="11">
    <source>
        <dbReference type="Pfam" id="PF00135"/>
    </source>
</evidence>
<evidence type="ECO:0000256" key="9">
    <source>
        <dbReference type="SAM" id="Phobius"/>
    </source>
</evidence>
<protein>
    <recommendedName>
        <fullName evidence="8">carboxylesterase</fullName>
        <ecNumber evidence="8">3.1.1.1</ecNumber>
    </recommendedName>
</protein>
<feature type="transmembrane region" description="Helical" evidence="9">
    <location>
        <begin position="574"/>
        <end position="596"/>
    </location>
</feature>
<keyword evidence="9" id="KW-1133">Transmembrane helix</keyword>
<dbReference type="ESTHER" id="dromo-b4kqa6">
    <property type="family name" value="Juvenile_hormone_esterase"/>
</dbReference>
<dbReference type="GO" id="GO:0005576">
    <property type="term" value="C:extracellular region"/>
    <property type="evidence" value="ECO:0007669"/>
    <property type="project" value="UniProtKB-SubCell"/>
</dbReference>
<dbReference type="OrthoDB" id="19653at2759"/>
<reference evidence="12 13" key="1">
    <citation type="journal article" date="2007" name="Nature">
        <title>Evolution of genes and genomes on the Drosophila phylogeny.</title>
        <authorList>
            <consortium name="Drosophila 12 Genomes Consortium"/>
            <person name="Clark A.G."/>
            <person name="Eisen M.B."/>
            <person name="Smith D.R."/>
            <person name="Bergman C.M."/>
            <person name="Oliver B."/>
            <person name="Markow T.A."/>
            <person name="Kaufman T.C."/>
            <person name="Kellis M."/>
            <person name="Gelbart W."/>
            <person name="Iyer V.N."/>
            <person name="Pollard D.A."/>
            <person name="Sackton T.B."/>
            <person name="Larracuente A.M."/>
            <person name="Singh N.D."/>
            <person name="Abad J.P."/>
            <person name="Abt D.N."/>
            <person name="Adryan B."/>
            <person name="Aguade M."/>
            <person name="Akashi H."/>
            <person name="Anderson W.W."/>
            <person name="Aquadro C.F."/>
            <person name="Ardell D.H."/>
            <person name="Arguello R."/>
            <person name="Artieri C.G."/>
            <person name="Barbash D.A."/>
            <person name="Barker D."/>
            <person name="Barsanti P."/>
            <person name="Batterham P."/>
            <person name="Batzoglou S."/>
            <person name="Begun D."/>
            <person name="Bhutkar A."/>
            <person name="Blanco E."/>
            <person name="Bosak S.A."/>
            <person name="Bradley R.K."/>
            <person name="Brand A.D."/>
            <person name="Brent M.R."/>
            <person name="Brooks A.N."/>
            <person name="Brown R.H."/>
            <person name="Butlin R.K."/>
            <person name="Caggese C."/>
            <person name="Calvi B.R."/>
            <person name="Bernardo de Carvalho A."/>
            <person name="Caspi A."/>
            <person name="Castrezana S."/>
            <person name="Celniker S.E."/>
            <person name="Chang J.L."/>
            <person name="Chapple C."/>
            <person name="Chatterji S."/>
            <person name="Chinwalla A."/>
            <person name="Civetta A."/>
            <person name="Clifton S.W."/>
            <person name="Comeron J.M."/>
            <person name="Costello J.C."/>
            <person name="Coyne J.A."/>
            <person name="Daub J."/>
            <person name="David R.G."/>
            <person name="Delcher A.L."/>
            <person name="Delehaunty K."/>
            <person name="Do C.B."/>
            <person name="Ebling H."/>
            <person name="Edwards K."/>
            <person name="Eickbush T."/>
            <person name="Evans J.D."/>
            <person name="Filipski A."/>
            <person name="Findeiss S."/>
            <person name="Freyhult E."/>
            <person name="Fulton L."/>
            <person name="Fulton R."/>
            <person name="Garcia A.C."/>
            <person name="Gardiner A."/>
            <person name="Garfield D.A."/>
            <person name="Garvin B.E."/>
            <person name="Gibson G."/>
            <person name="Gilbert D."/>
            <person name="Gnerre S."/>
            <person name="Godfrey J."/>
            <person name="Good R."/>
            <person name="Gotea V."/>
            <person name="Gravely B."/>
            <person name="Greenberg A.J."/>
            <person name="Griffiths-Jones S."/>
            <person name="Gross S."/>
            <person name="Guigo R."/>
            <person name="Gustafson E.A."/>
            <person name="Haerty W."/>
            <person name="Hahn M.W."/>
            <person name="Halligan D.L."/>
            <person name="Halpern A.L."/>
            <person name="Halter G.M."/>
            <person name="Han M.V."/>
            <person name="Heger A."/>
            <person name="Hillier L."/>
            <person name="Hinrichs A.S."/>
            <person name="Holmes I."/>
            <person name="Hoskins R.A."/>
            <person name="Hubisz M.J."/>
            <person name="Hultmark D."/>
            <person name="Huntley M.A."/>
            <person name="Jaffe D.B."/>
            <person name="Jagadeeshan S."/>
            <person name="Jeck W.R."/>
            <person name="Johnson J."/>
            <person name="Jones C.D."/>
            <person name="Jordan W.C."/>
            <person name="Karpen G.H."/>
            <person name="Kataoka E."/>
            <person name="Keightley P.D."/>
            <person name="Kheradpour P."/>
            <person name="Kirkness E.F."/>
            <person name="Koerich L.B."/>
            <person name="Kristiansen K."/>
            <person name="Kudrna D."/>
            <person name="Kulathinal R.J."/>
            <person name="Kumar S."/>
            <person name="Kwok R."/>
            <person name="Lander E."/>
            <person name="Langley C.H."/>
            <person name="Lapoint R."/>
            <person name="Lazzaro B.P."/>
            <person name="Lee S.J."/>
            <person name="Levesque L."/>
            <person name="Li R."/>
            <person name="Lin C.F."/>
            <person name="Lin M.F."/>
            <person name="Lindblad-Toh K."/>
            <person name="Llopart A."/>
            <person name="Long M."/>
            <person name="Low L."/>
            <person name="Lozovsky E."/>
            <person name="Lu J."/>
            <person name="Luo M."/>
            <person name="Machado C.A."/>
            <person name="Makalowski W."/>
            <person name="Marzo M."/>
            <person name="Matsuda M."/>
            <person name="Matzkin L."/>
            <person name="McAllister B."/>
            <person name="McBride C.S."/>
            <person name="McKernan B."/>
            <person name="McKernan K."/>
            <person name="Mendez-Lago M."/>
            <person name="Minx P."/>
            <person name="Mollenhauer M.U."/>
            <person name="Montooth K."/>
            <person name="Mount S.M."/>
            <person name="Mu X."/>
            <person name="Myers E."/>
            <person name="Negre B."/>
            <person name="Newfeld S."/>
            <person name="Nielsen R."/>
            <person name="Noor M.A."/>
            <person name="O'Grady P."/>
            <person name="Pachter L."/>
            <person name="Papaceit M."/>
            <person name="Parisi M.J."/>
            <person name="Parisi M."/>
            <person name="Parts L."/>
            <person name="Pedersen J.S."/>
            <person name="Pesole G."/>
            <person name="Phillippy A.M."/>
            <person name="Ponting C.P."/>
            <person name="Pop M."/>
            <person name="Porcelli D."/>
            <person name="Powell J.R."/>
            <person name="Prohaska S."/>
            <person name="Pruitt K."/>
            <person name="Puig M."/>
            <person name="Quesneville H."/>
            <person name="Ram K.R."/>
            <person name="Rand D."/>
            <person name="Rasmussen M.D."/>
            <person name="Reed L.K."/>
            <person name="Reenan R."/>
            <person name="Reily A."/>
            <person name="Remington K.A."/>
            <person name="Rieger T.T."/>
            <person name="Ritchie M.G."/>
            <person name="Robin C."/>
            <person name="Rogers Y.H."/>
            <person name="Rohde C."/>
            <person name="Rozas J."/>
            <person name="Rubenfield M.J."/>
            <person name="Ruiz A."/>
            <person name="Russo S."/>
            <person name="Salzberg S.L."/>
            <person name="Sanchez-Gracia A."/>
            <person name="Saranga D.J."/>
            <person name="Sato H."/>
            <person name="Schaeffer S.W."/>
            <person name="Schatz M.C."/>
            <person name="Schlenke T."/>
            <person name="Schwartz R."/>
            <person name="Segarra C."/>
            <person name="Singh R.S."/>
            <person name="Sirot L."/>
            <person name="Sirota M."/>
            <person name="Sisneros N.B."/>
            <person name="Smith C.D."/>
            <person name="Smith T.F."/>
            <person name="Spieth J."/>
            <person name="Stage D.E."/>
            <person name="Stark A."/>
            <person name="Stephan W."/>
            <person name="Strausberg R.L."/>
            <person name="Strempel S."/>
            <person name="Sturgill D."/>
            <person name="Sutton G."/>
            <person name="Sutton G.G."/>
            <person name="Tao W."/>
            <person name="Teichmann S."/>
            <person name="Tobari Y.N."/>
            <person name="Tomimura Y."/>
            <person name="Tsolas J.M."/>
            <person name="Valente V.L."/>
            <person name="Venter E."/>
            <person name="Venter J.C."/>
            <person name="Vicario S."/>
            <person name="Vieira F.G."/>
            <person name="Vilella A.J."/>
            <person name="Villasante A."/>
            <person name="Walenz B."/>
            <person name="Wang J."/>
            <person name="Wasserman M."/>
            <person name="Watts T."/>
            <person name="Wilson D."/>
            <person name="Wilson R.K."/>
            <person name="Wing R.A."/>
            <person name="Wolfner M.F."/>
            <person name="Wong A."/>
            <person name="Wong G.K."/>
            <person name="Wu C.I."/>
            <person name="Wu G."/>
            <person name="Yamamoto D."/>
            <person name="Yang H.P."/>
            <person name="Yang S.P."/>
            <person name="Yorke J.A."/>
            <person name="Yoshida K."/>
            <person name="Zdobnov E."/>
            <person name="Zhang P."/>
            <person name="Zhang Y."/>
            <person name="Zimin A.V."/>
            <person name="Baldwin J."/>
            <person name="Abdouelleil A."/>
            <person name="Abdulkadir J."/>
            <person name="Abebe A."/>
            <person name="Abera B."/>
            <person name="Abreu J."/>
            <person name="Acer S.C."/>
            <person name="Aftuck L."/>
            <person name="Alexander A."/>
            <person name="An P."/>
            <person name="Anderson E."/>
            <person name="Anderson S."/>
            <person name="Arachi H."/>
            <person name="Azer M."/>
            <person name="Bachantsang P."/>
            <person name="Barry A."/>
            <person name="Bayul T."/>
            <person name="Berlin A."/>
            <person name="Bessette D."/>
            <person name="Bloom T."/>
            <person name="Blye J."/>
            <person name="Boguslavskiy L."/>
            <person name="Bonnet C."/>
            <person name="Boukhgalter B."/>
            <person name="Bourzgui I."/>
            <person name="Brown A."/>
            <person name="Cahill P."/>
            <person name="Channer S."/>
            <person name="Cheshatsang Y."/>
            <person name="Chuda L."/>
            <person name="Citroen M."/>
            <person name="Collymore A."/>
            <person name="Cooke P."/>
            <person name="Costello M."/>
            <person name="D'Aco K."/>
            <person name="Daza R."/>
            <person name="De Haan G."/>
            <person name="DeGray S."/>
            <person name="DeMaso C."/>
            <person name="Dhargay N."/>
            <person name="Dooley K."/>
            <person name="Dooley E."/>
            <person name="Doricent M."/>
            <person name="Dorje P."/>
            <person name="Dorjee K."/>
            <person name="Dupes A."/>
            <person name="Elong R."/>
            <person name="Falk J."/>
            <person name="Farina A."/>
            <person name="Faro S."/>
            <person name="Ferguson D."/>
            <person name="Fisher S."/>
            <person name="Foley C.D."/>
            <person name="Franke A."/>
            <person name="Friedrich D."/>
            <person name="Gadbois L."/>
            <person name="Gearin G."/>
            <person name="Gearin C.R."/>
            <person name="Giannoukos G."/>
            <person name="Goode T."/>
            <person name="Graham J."/>
            <person name="Grandbois E."/>
            <person name="Grewal S."/>
            <person name="Gyaltsen K."/>
            <person name="Hafez N."/>
            <person name="Hagos B."/>
            <person name="Hall J."/>
            <person name="Henson C."/>
            <person name="Hollinger A."/>
            <person name="Honan T."/>
            <person name="Huard M.D."/>
            <person name="Hughes L."/>
            <person name="Hurhula B."/>
            <person name="Husby M.E."/>
            <person name="Kamat A."/>
            <person name="Kanga B."/>
            <person name="Kashin S."/>
            <person name="Khazanovich D."/>
            <person name="Kisner P."/>
            <person name="Lance K."/>
            <person name="Lara M."/>
            <person name="Lee W."/>
            <person name="Lennon N."/>
            <person name="Letendre F."/>
            <person name="LeVine R."/>
            <person name="Lipovsky A."/>
            <person name="Liu X."/>
            <person name="Liu J."/>
            <person name="Liu S."/>
            <person name="Lokyitsang T."/>
            <person name="Lokyitsang Y."/>
            <person name="Lubonja R."/>
            <person name="Lui A."/>
            <person name="MacDonald P."/>
            <person name="Magnisalis V."/>
            <person name="Maru K."/>
            <person name="Matthews C."/>
            <person name="McCusker W."/>
            <person name="McDonough S."/>
            <person name="Mehta T."/>
            <person name="Meldrim J."/>
            <person name="Meneus L."/>
            <person name="Mihai O."/>
            <person name="Mihalev A."/>
            <person name="Mihova T."/>
            <person name="Mittelman R."/>
            <person name="Mlenga V."/>
            <person name="Montmayeur A."/>
            <person name="Mulrain L."/>
            <person name="Navidi A."/>
            <person name="Naylor J."/>
            <person name="Negash T."/>
            <person name="Nguyen T."/>
            <person name="Nguyen N."/>
            <person name="Nicol R."/>
            <person name="Norbu C."/>
            <person name="Norbu N."/>
            <person name="Novod N."/>
            <person name="O'Neill B."/>
            <person name="Osman S."/>
            <person name="Markiewicz E."/>
            <person name="Oyono O.L."/>
            <person name="Patti C."/>
            <person name="Phunkhang P."/>
            <person name="Pierre F."/>
            <person name="Priest M."/>
            <person name="Raghuraman S."/>
            <person name="Rege F."/>
            <person name="Reyes R."/>
            <person name="Rise C."/>
            <person name="Rogov P."/>
            <person name="Ross K."/>
            <person name="Ryan E."/>
            <person name="Settipalli S."/>
            <person name="Shea T."/>
            <person name="Sherpa N."/>
            <person name="Shi L."/>
            <person name="Shih D."/>
            <person name="Sparrow T."/>
            <person name="Spaulding J."/>
            <person name="Stalker J."/>
            <person name="Stange-Thomann N."/>
            <person name="Stavropoulos S."/>
            <person name="Stone C."/>
            <person name="Strader C."/>
            <person name="Tesfaye S."/>
            <person name="Thomson T."/>
            <person name="Thoulutsang Y."/>
            <person name="Thoulutsang D."/>
            <person name="Topham K."/>
            <person name="Topping I."/>
            <person name="Tsamla T."/>
            <person name="Vassiliev H."/>
            <person name="Vo A."/>
            <person name="Wangchuk T."/>
            <person name="Wangdi T."/>
            <person name="Weiand M."/>
            <person name="Wilkinson J."/>
            <person name="Wilson A."/>
            <person name="Yadav S."/>
            <person name="Young G."/>
            <person name="Yu Q."/>
            <person name="Zembek L."/>
            <person name="Zhong D."/>
            <person name="Zimmer A."/>
            <person name="Zwirko Z."/>
            <person name="Jaffe D.B."/>
            <person name="Alvarez P."/>
            <person name="Brockman W."/>
            <person name="Butler J."/>
            <person name="Chin C."/>
            <person name="Gnerre S."/>
            <person name="Grabherr M."/>
            <person name="Kleber M."/>
            <person name="Mauceli E."/>
            <person name="MacCallum I."/>
        </authorList>
    </citation>
    <scope>NUCLEOTIDE SEQUENCE [LARGE SCALE GENOMIC DNA]</scope>
    <source>
        <strain evidence="13">Tucson 15081-1352.22</strain>
    </source>
</reference>
<dbReference type="PROSITE" id="PS00122">
    <property type="entry name" value="CARBOXYLESTERASE_B_1"/>
    <property type="match status" value="2"/>
</dbReference>
<keyword evidence="9" id="KW-0812">Transmembrane</keyword>
<dbReference type="InterPro" id="IPR002018">
    <property type="entry name" value="CarbesteraseB"/>
</dbReference>
<dbReference type="KEGG" id="dmo:Dmoj_GI19153"/>
<evidence type="ECO:0000256" key="1">
    <source>
        <dbReference type="ARBA" id="ARBA00004613"/>
    </source>
</evidence>
<dbReference type="Pfam" id="PF00135">
    <property type="entry name" value="COesterase"/>
    <property type="match status" value="2"/>
</dbReference>
<organism evidence="12 13">
    <name type="scientific">Drosophila mojavensis</name>
    <name type="common">Fruit fly</name>
    <dbReference type="NCBI Taxonomy" id="7230"/>
    <lineage>
        <taxon>Eukaryota</taxon>
        <taxon>Metazoa</taxon>
        <taxon>Ecdysozoa</taxon>
        <taxon>Arthropoda</taxon>
        <taxon>Hexapoda</taxon>
        <taxon>Insecta</taxon>
        <taxon>Pterygota</taxon>
        <taxon>Neoptera</taxon>
        <taxon>Endopterygota</taxon>
        <taxon>Diptera</taxon>
        <taxon>Brachycera</taxon>
        <taxon>Muscomorpha</taxon>
        <taxon>Ephydroidea</taxon>
        <taxon>Drosophilidae</taxon>
        <taxon>Drosophila</taxon>
    </lineage>
</organism>
<keyword evidence="5" id="KW-0378">Hydrolase</keyword>
<evidence type="ECO:0000256" key="6">
    <source>
        <dbReference type="ARBA" id="ARBA00023157"/>
    </source>
</evidence>
<dbReference type="PROSITE" id="PS00941">
    <property type="entry name" value="CARBOXYLESTERASE_B_2"/>
    <property type="match status" value="2"/>
</dbReference>
<evidence type="ECO:0000313" key="13">
    <source>
        <dbReference type="Proteomes" id="UP000009192"/>
    </source>
</evidence>
<evidence type="ECO:0000256" key="7">
    <source>
        <dbReference type="ARBA" id="ARBA00023180"/>
    </source>
</evidence>
<evidence type="ECO:0000256" key="4">
    <source>
        <dbReference type="ARBA" id="ARBA00022525"/>
    </source>
</evidence>
<dbReference type="InParanoid" id="B4KQA8"/>
<evidence type="ECO:0000256" key="5">
    <source>
        <dbReference type="ARBA" id="ARBA00022801"/>
    </source>
</evidence>
<dbReference type="PANTHER" id="PTHR43142:SF1">
    <property type="entry name" value="CARBOXYLIC ESTER HYDROLASE"/>
    <property type="match status" value="1"/>
</dbReference>
<dbReference type="HOGENOM" id="CLU_006586_13_2_1"/>
<feature type="transmembrane region" description="Helical" evidence="9">
    <location>
        <begin position="608"/>
        <end position="626"/>
    </location>
</feature>
<feature type="chain" id="PRO_5007307073" description="carboxylesterase" evidence="10">
    <location>
        <begin position="24"/>
        <end position="1162"/>
    </location>
</feature>
<evidence type="ECO:0000256" key="10">
    <source>
        <dbReference type="SAM" id="SignalP"/>
    </source>
</evidence>
<dbReference type="GO" id="GO:0106435">
    <property type="term" value="F:carboxylesterase activity"/>
    <property type="evidence" value="ECO:0007669"/>
    <property type="project" value="UniProtKB-EC"/>
</dbReference>
<name>B4KQA8_DROMO</name>
<keyword evidence="10" id="KW-0732">Signal</keyword>
<dbReference type="AlphaFoldDB" id="B4KQA8"/>
<keyword evidence="9" id="KW-0472">Membrane</keyword>
<dbReference type="SUPFAM" id="SSF53474">
    <property type="entry name" value="alpha/beta-Hydrolases"/>
    <property type="match status" value="2"/>
</dbReference>
<dbReference type="eggNOG" id="KOG1516">
    <property type="taxonomic scope" value="Eukaryota"/>
</dbReference>
<evidence type="ECO:0000256" key="2">
    <source>
        <dbReference type="ARBA" id="ARBA00005964"/>
    </source>
</evidence>